<proteinExistence type="predicted"/>
<dbReference type="EMBL" id="LR796696">
    <property type="protein sequence ID" value="CAB4160001.1"/>
    <property type="molecule type" value="Genomic_DNA"/>
</dbReference>
<name>A0A6J5NRM7_9CAUD</name>
<sequence>MNLSNIKNATYVAPVKPNAPHVVKCADMTGKLDLEDVLNKNNPFTNLGIRSVIIECRNGFKDLDSLRELFSKNELQIKQLSFYESGSVQNKKLQDENESLRKRLEELERRFNSQQPAVADKSNSVPF</sequence>
<protein>
    <submittedName>
        <fullName evidence="2">Uncharacterized protein</fullName>
    </submittedName>
</protein>
<feature type="coiled-coil region" evidence="1">
    <location>
        <begin position="83"/>
        <end position="110"/>
    </location>
</feature>
<organism evidence="2">
    <name type="scientific">uncultured Caudovirales phage</name>
    <dbReference type="NCBI Taxonomy" id="2100421"/>
    <lineage>
        <taxon>Viruses</taxon>
        <taxon>Duplodnaviria</taxon>
        <taxon>Heunggongvirae</taxon>
        <taxon>Uroviricota</taxon>
        <taxon>Caudoviricetes</taxon>
        <taxon>Peduoviridae</taxon>
        <taxon>Maltschvirus</taxon>
        <taxon>Maltschvirus maltsch</taxon>
    </lineage>
</organism>
<accession>A0A6J5NRM7</accession>
<gene>
    <name evidence="2" type="ORF">UFOVP724_40</name>
</gene>
<evidence type="ECO:0000256" key="1">
    <source>
        <dbReference type="SAM" id="Coils"/>
    </source>
</evidence>
<reference evidence="2" key="1">
    <citation type="submission" date="2020-04" db="EMBL/GenBank/DDBJ databases">
        <authorList>
            <person name="Chiriac C."/>
            <person name="Salcher M."/>
            <person name="Ghai R."/>
            <person name="Kavagutti S V."/>
        </authorList>
    </citation>
    <scope>NUCLEOTIDE SEQUENCE</scope>
</reference>
<keyword evidence="1" id="KW-0175">Coiled coil</keyword>
<evidence type="ECO:0000313" key="2">
    <source>
        <dbReference type="EMBL" id="CAB4160001.1"/>
    </source>
</evidence>